<evidence type="ECO:0000256" key="2">
    <source>
        <dbReference type="SAM" id="Phobius"/>
    </source>
</evidence>
<gene>
    <name evidence="4" type="ORF">JOF55_002249</name>
</gene>
<keyword evidence="2" id="KW-0472">Membrane</keyword>
<feature type="domain" description="YoaR-like putative peptidoglycan binding" evidence="3">
    <location>
        <begin position="235"/>
        <end position="334"/>
    </location>
</feature>
<dbReference type="EMBL" id="JAVDXW010000001">
    <property type="protein sequence ID" value="MDR7302068.1"/>
    <property type="molecule type" value="Genomic_DNA"/>
</dbReference>
<dbReference type="AlphaFoldDB" id="A0AAE4CPU6"/>
<accession>A0AAE4CPU6</accession>
<dbReference type="Pfam" id="PF12229">
    <property type="entry name" value="PG_binding_4"/>
    <property type="match status" value="2"/>
</dbReference>
<feature type="region of interest" description="Disordered" evidence="1">
    <location>
        <begin position="700"/>
        <end position="723"/>
    </location>
</feature>
<dbReference type="InterPro" id="IPR052913">
    <property type="entry name" value="Glycopeptide_resist_protein"/>
</dbReference>
<evidence type="ECO:0000313" key="4">
    <source>
        <dbReference type="EMBL" id="MDR7302068.1"/>
    </source>
</evidence>
<feature type="domain" description="YoaR-like putative peptidoglycan binding" evidence="3">
    <location>
        <begin position="368"/>
        <end position="466"/>
    </location>
</feature>
<comment type="caution">
    <text evidence="4">The sequence shown here is derived from an EMBL/GenBank/DDBJ whole genome shotgun (WGS) entry which is preliminary data.</text>
</comment>
<evidence type="ECO:0000259" key="3">
    <source>
        <dbReference type="Pfam" id="PF12229"/>
    </source>
</evidence>
<feature type="region of interest" description="Disordered" evidence="1">
    <location>
        <begin position="1"/>
        <end position="157"/>
    </location>
</feature>
<evidence type="ECO:0000313" key="5">
    <source>
        <dbReference type="Proteomes" id="UP001180845"/>
    </source>
</evidence>
<dbReference type="RefSeq" id="WP_310273266.1">
    <property type="nucleotide sequence ID" value="NZ_JAVDXW010000001.1"/>
</dbReference>
<feature type="transmembrane region" description="Helical" evidence="2">
    <location>
        <begin position="161"/>
        <end position="181"/>
    </location>
</feature>
<feature type="compositionally biased region" description="Polar residues" evidence="1">
    <location>
        <begin position="16"/>
        <end position="29"/>
    </location>
</feature>
<name>A0AAE4CPU6_9ACTN</name>
<dbReference type="InterPro" id="IPR022029">
    <property type="entry name" value="YoaR-like_PG-bd"/>
</dbReference>
<keyword evidence="2" id="KW-0812">Transmembrane</keyword>
<dbReference type="PANTHER" id="PTHR35788:SF1">
    <property type="entry name" value="EXPORTED PROTEIN"/>
    <property type="match status" value="1"/>
</dbReference>
<proteinExistence type="predicted"/>
<sequence>MADTEGSDSASDVEPATSSGISRESTGDSAGSERTVRISGGLAPEEPTERELSPQDPSATERTQRIPAVPAEPEPGGGFSESDTERTRAIEPVAEHSWNPAVAEPAAEITSTEVPTAVVAAENRSNPSDGHPDSPAAYPDEQQPTERHDTAEEGGKNRKRLLHAGVVAGIVAGLLGLLYIGDLAFSSGLMPRGTVVADVAVGGLDKAAAERELRAEIGPHLDEPVQLRVGDATASIDPAAVGLKMDWDATLDKAGSQPLNPITRVSSFFTTREIAPVSNVDREKLTAALQKVKPELHRKPKEGTIRFEGTEPVAVEPVTGRSVDVQRSLDVVVAEWIGTDPVRLPFTKQPVSTTTEGVHKALNRIAKPAVAAPVTVLGDGKKATLGPEDIANSLRFEPNGKGGLKSHIDVPTATEVVKPQLADTIKQGEDASVVIEGGKPVVQPSVHGRVINWEKSFAPLNKVLRQPGGRQVRAVYEDQPAEFTTEEAKQLGIKEQVSTFTTKGFSHDSGVNIRRVAEEVDGAIVKPGETFSLNGYTGVRQKPQGYIASGIIKNGRPAEAVGGGISQFATTLFNAAYFAGMKDIEHREHSYYISRYPMGREATVFQQPDGTSLIDVKFKNVSDSGILIETAWTPSSVTVTLWGTKQFEVSSSTSPKSNFVPPKEITIPEGEPCSPTGGQKGFTVYNTRTVKNLETGEVTKQRERTVYEPQPIVHCGKPPDSAQ</sequence>
<dbReference type="Pfam" id="PF04294">
    <property type="entry name" value="VanW"/>
    <property type="match status" value="1"/>
</dbReference>
<dbReference type="InterPro" id="IPR007391">
    <property type="entry name" value="Vancomycin_resist_VanW"/>
</dbReference>
<organism evidence="4 5">
    <name type="scientific">Haloactinomyces albus</name>
    <dbReference type="NCBI Taxonomy" id="1352928"/>
    <lineage>
        <taxon>Bacteria</taxon>
        <taxon>Bacillati</taxon>
        <taxon>Actinomycetota</taxon>
        <taxon>Actinomycetes</taxon>
        <taxon>Actinopolysporales</taxon>
        <taxon>Actinopolysporaceae</taxon>
        <taxon>Haloactinomyces</taxon>
    </lineage>
</organism>
<keyword evidence="5" id="KW-1185">Reference proteome</keyword>
<feature type="compositionally biased region" description="Basic and acidic residues" evidence="1">
    <location>
        <begin position="144"/>
        <end position="156"/>
    </location>
</feature>
<evidence type="ECO:0000256" key="1">
    <source>
        <dbReference type="SAM" id="MobiDB-lite"/>
    </source>
</evidence>
<keyword evidence="2" id="KW-1133">Transmembrane helix</keyword>
<reference evidence="4" key="1">
    <citation type="submission" date="2023-07" db="EMBL/GenBank/DDBJ databases">
        <title>Sequencing the genomes of 1000 actinobacteria strains.</title>
        <authorList>
            <person name="Klenk H.-P."/>
        </authorList>
    </citation>
    <scope>NUCLEOTIDE SEQUENCE</scope>
    <source>
        <strain evidence="4">DSM 45977</strain>
    </source>
</reference>
<dbReference type="Proteomes" id="UP001180845">
    <property type="component" value="Unassembled WGS sequence"/>
</dbReference>
<dbReference type="PANTHER" id="PTHR35788">
    <property type="entry name" value="EXPORTED PROTEIN-RELATED"/>
    <property type="match status" value="1"/>
</dbReference>
<protein>
    <submittedName>
        <fullName evidence="4">Vancomycin resistance protein YoaR</fullName>
    </submittedName>
</protein>